<feature type="transmembrane region" description="Helical" evidence="8">
    <location>
        <begin position="282"/>
        <end position="303"/>
    </location>
</feature>
<comment type="subcellular location">
    <subcellularLocation>
        <location evidence="1">Cell membrane</location>
        <topology evidence="1">Multi-pass membrane protein</topology>
    </subcellularLocation>
</comment>
<evidence type="ECO:0000256" key="3">
    <source>
        <dbReference type="ARBA" id="ARBA00022448"/>
    </source>
</evidence>
<evidence type="ECO:0000256" key="6">
    <source>
        <dbReference type="ARBA" id="ARBA00022989"/>
    </source>
</evidence>
<comment type="caution">
    <text evidence="9">The sequence shown here is derived from an EMBL/GenBank/DDBJ whole genome shotgun (WGS) entry which is preliminary data.</text>
</comment>
<feature type="transmembrane region" description="Helical" evidence="8">
    <location>
        <begin position="96"/>
        <end position="119"/>
    </location>
</feature>
<dbReference type="FunFam" id="1.10.3470.10:FF:000001">
    <property type="entry name" value="Vitamin B12 ABC transporter permease BtuC"/>
    <property type="match status" value="1"/>
</dbReference>
<dbReference type="PANTHER" id="PTHR30472:SF1">
    <property type="entry name" value="FE(3+) DICITRATE TRANSPORT SYSTEM PERMEASE PROTEIN FECC-RELATED"/>
    <property type="match status" value="1"/>
</dbReference>
<evidence type="ECO:0000256" key="2">
    <source>
        <dbReference type="ARBA" id="ARBA00007935"/>
    </source>
</evidence>
<dbReference type="InterPro" id="IPR000522">
    <property type="entry name" value="ABC_transptr_permease_BtuC"/>
</dbReference>
<protein>
    <submittedName>
        <fullName evidence="9">Iron ABC transporter permease</fullName>
    </submittedName>
</protein>
<dbReference type="GO" id="GO:0005886">
    <property type="term" value="C:plasma membrane"/>
    <property type="evidence" value="ECO:0007669"/>
    <property type="project" value="UniProtKB-SubCell"/>
</dbReference>
<keyword evidence="7 8" id="KW-0472">Membrane</keyword>
<proteinExistence type="inferred from homology"/>
<dbReference type="Pfam" id="PF01032">
    <property type="entry name" value="FecCD"/>
    <property type="match status" value="1"/>
</dbReference>
<reference evidence="9" key="1">
    <citation type="submission" date="2022-12" db="EMBL/GenBank/DDBJ databases">
        <title>Reference genome sequencing for broad-spectrum identification of bacterial and archaeal isolates by mass spectrometry.</title>
        <authorList>
            <person name="Sekiguchi Y."/>
            <person name="Tourlousse D.M."/>
        </authorList>
    </citation>
    <scope>NUCLEOTIDE SEQUENCE</scope>
    <source>
        <strain evidence="9">LLR39Z86</strain>
    </source>
</reference>
<dbReference type="EMBL" id="BSDT01000001">
    <property type="protein sequence ID" value="GLI43084.1"/>
    <property type="molecule type" value="Genomic_DNA"/>
</dbReference>
<gene>
    <name evidence="9" type="ORF">GALLR39Z86_29340</name>
</gene>
<accession>A0A9W6G896</accession>
<evidence type="ECO:0000256" key="8">
    <source>
        <dbReference type="SAM" id="Phobius"/>
    </source>
</evidence>
<evidence type="ECO:0000256" key="4">
    <source>
        <dbReference type="ARBA" id="ARBA00022475"/>
    </source>
</evidence>
<feature type="transmembrane region" description="Helical" evidence="8">
    <location>
        <begin position="245"/>
        <end position="270"/>
    </location>
</feature>
<keyword evidence="6 8" id="KW-1133">Transmembrane helix</keyword>
<feature type="transmembrane region" description="Helical" evidence="8">
    <location>
        <begin position="315"/>
        <end position="333"/>
    </location>
</feature>
<sequence length="339" mass="34225">MVPPASMARSSVRAGVLLAATGGLVLLALLSLTLGSRDVAPFEALRVFTDPTPSADATVIREMRLPRTLIAIGVGAALAVSGAILQSLARNPLADAGVFGINAGAAAAVVVSAFVFGSMPVSGSVWFAFLGAGATTVAVYVIAAVGREGATPVKLALAGVCITALCGSVTSALVLADPDALEELRMWQVGALGGRYFPVLTQVAPFLVIGLVLSLCTGRILNLLSLGEDLARGLGVRTGAARAGLFALVAVLCGAATAACGPIVFVGLMVPHAARLITGPDYRWILAYSAVLGPALMLGADIIGRLVLPGGEIPVGVVIGVLGAPAFVLLVRYRNLVEL</sequence>
<feature type="transmembrane region" description="Helical" evidence="8">
    <location>
        <begin position="125"/>
        <end position="143"/>
    </location>
</feature>
<feature type="transmembrane region" description="Helical" evidence="8">
    <location>
        <begin position="155"/>
        <end position="176"/>
    </location>
</feature>
<comment type="similarity">
    <text evidence="2">Belongs to the binding-protein-dependent transport system permease family. FecCD subfamily.</text>
</comment>
<evidence type="ECO:0000313" key="10">
    <source>
        <dbReference type="Proteomes" id="UP001144313"/>
    </source>
</evidence>
<feature type="transmembrane region" description="Helical" evidence="8">
    <location>
        <begin position="196"/>
        <end position="224"/>
    </location>
</feature>
<evidence type="ECO:0000256" key="7">
    <source>
        <dbReference type="ARBA" id="ARBA00023136"/>
    </source>
</evidence>
<dbReference type="SUPFAM" id="SSF81345">
    <property type="entry name" value="ABC transporter involved in vitamin B12 uptake, BtuC"/>
    <property type="match status" value="1"/>
</dbReference>
<feature type="transmembrane region" description="Helical" evidence="8">
    <location>
        <begin position="69"/>
        <end position="89"/>
    </location>
</feature>
<keyword evidence="3" id="KW-0813">Transport</keyword>
<name>A0A9W6G896_9ACTN</name>
<dbReference type="PANTHER" id="PTHR30472">
    <property type="entry name" value="FERRIC ENTEROBACTIN TRANSPORT SYSTEM PERMEASE PROTEIN"/>
    <property type="match status" value="1"/>
</dbReference>
<dbReference type="CDD" id="cd06550">
    <property type="entry name" value="TM_ABC_iron-siderophores_like"/>
    <property type="match status" value="1"/>
</dbReference>
<dbReference type="Gene3D" id="1.10.3470.10">
    <property type="entry name" value="ABC transporter involved in vitamin B12 uptake, BtuC"/>
    <property type="match status" value="1"/>
</dbReference>
<dbReference type="AlphaFoldDB" id="A0A9W6G896"/>
<dbReference type="GO" id="GO:0022857">
    <property type="term" value="F:transmembrane transporter activity"/>
    <property type="evidence" value="ECO:0007669"/>
    <property type="project" value="InterPro"/>
</dbReference>
<evidence type="ECO:0000313" key="9">
    <source>
        <dbReference type="EMBL" id="GLI43084.1"/>
    </source>
</evidence>
<dbReference type="InterPro" id="IPR037294">
    <property type="entry name" value="ABC_BtuC-like"/>
</dbReference>
<keyword evidence="10" id="KW-1185">Reference proteome</keyword>
<evidence type="ECO:0000256" key="1">
    <source>
        <dbReference type="ARBA" id="ARBA00004651"/>
    </source>
</evidence>
<evidence type="ECO:0000256" key="5">
    <source>
        <dbReference type="ARBA" id="ARBA00022692"/>
    </source>
</evidence>
<keyword evidence="5 8" id="KW-0812">Transmembrane</keyword>
<dbReference type="Proteomes" id="UP001144313">
    <property type="component" value="Unassembled WGS sequence"/>
</dbReference>
<organism evidence="9 10">
    <name type="scientific">Glycomyces algeriensis</name>
    <dbReference type="NCBI Taxonomy" id="256037"/>
    <lineage>
        <taxon>Bacteria</taxon>
        <taxon>Bacillati</taxon>
        <taxon>Actinomycetota</taxon>
        <taxon>Actinomycetes</taxon>
        <taxon>Glycomycetales</taxon>
        <taxon>Glycomycetaceae</taxon>
        <taxon>Glycomyces</taxon>
    </lineage>
</organism>
<keyword evidence="4" id="KW-1003">Cell membrane</keyword>
<dbReference type="GO" id="GO:0033214">
    <property type="term" value="P:siderophore-iron import into cell"/>
    <property type="evidence" value="ECO:0007669"/>
    <property type="project" value="TreeGrafter"/>
</dbReference>